<dbReference type="AlphaFoldDB" id="A0A0K1E5K6"/>
<dbReference type="InterPro" id="IPR010663">
    <property type="entry name" value="Znf_FPG/IleRS"/>
</dbReference>
<dbReference type="InterPro" id="IPR000214">
    <property type="entry name" value="Znf_DNA_glyclase/AP_lyase"/>
</dbReference>
<evidence type="ECO:0000259" key="21">
    <source>
        <dbReference type="PROSITE" id="PS51066"/>
    </source>
</evidence>
<dbReference type="GO" id="GO:0003684">
    <property type="term" value="F:damaged DNA binding"/>
    <property type="evidence" value="ECO:0007669"/>
    <property type="project" value="InterPro"/>
</dbReference>
<dbReference type="Pfam" id="PF01149">
    <property type="entry name" value="Fapy_DNA_glyco"/>
    <property type="match status" value="1"/>
</dbReference>
<dbReference type="SMART" id="SM01232">
    <property type="entry name" value="H2TH"/>
    <property type="match status" value="1"/>
</dbReference>
<evidence type="ECO:0000256" key="4">
    <source>
        <dbReference type="ARBA" id="ARBA00011245"/>
    </source>
</evidence>
<dbReference type="InterPro" id="IPR035937">
    <property type="entry name" value="FPG_N"/>
</dbReference>
<reference evidence="23 24" key="1">
    <citation type="submission" date="2015-07" db="EMBL/GenBank/DDBJ databases">
        <title>Genome analysis of myxobacterium Chondromyces crocatus Cm c5 reveals a high potential for natural compound synthesis and the genetic basis for the loss of fruiting body formation.</title>
        <authorList>
            <person name="Zaburannyi N."/>
            <person name="Bunk B."/>
            <person name="Maier J."/>
            <person name="Overmann J."/>
            <person name="Mueller R."/>
        </authorList>
    </citation>
    <scope>NUCLEOTIDE SEQUENCE [LARGE SCALE GENOMIC DNA]</scope>
    <source>
        <strain evidence="23 24">Cm c5</strain>
    </source>
</reference>
<keyword evidence="12" id="KW-0862">Zinc</keyword>
<evidence type="ECO:0000256" key="2">
    <source>
        <dbReference type="ARBA" id="ARBA00001947"/>
    </source>
</evidence>
<dbReference type="CDD" id="cd08966">
    <property type="entry name" value="EcFpg-like_N"/>
    <property type="match status" value="1"/>
</dbReference>
<organism evidence="23 24">
    <name type="scientific">Chondromyces crocatus</name>
    <dbReference type="NCBI Taxonomy" id="52"/>
    <lineage>
        <taxon>Bacteria</taxon>
        <taxon>Pseudomonadati</taxon>
        <taxon>Myxococcota</taxon>
        <taxon>Polyangia</taxon>
        <taxon>Polyangiales</taxon>
        <taxon>Polyangiaceae</taxon>
        <taxon>Chondromyces</taxon>
    </lineage>
</organism>
<keyword evidence="17" id="KW-0326">Glycosidase</keyword>
<dbReference type="Gene3D" id="3.20.190.10">
    <property type="entry name" value="MutM-like, N-terminal"/>
    <property type="match status" value="1"/>
</dbReference>
<protein>
    <recommendedName>
        <fullName evidence="7">Formamidopyrimidine-DNA glycosylase</fullName>
        <ecNumber evidence="5">3.2.2.23</ecNumber>
        <ecNumber evidence="6">4.2.99.18</ecNumber>
    </recommendedName>
    <alternativeName>
        <fullName evidence="18">DNA-(apurinic or apyrimidinic site) lyase MutM</fullName>
    </alternativeName>
</protein>
<dbReference type="EMBL" id="CP012159">
    <property type="protein sequence ID" value="AKT36119.1"/>
    <property type="molecule type" value="Genomic_DNA"/>
</dbReference>
<dbReference type="Pfam" id="PF06831">
    <property type="entry name" value="H2TH"/>
    <property type="match status" value="1"/>
</dbReference>
<comment type="subunit">
    <text evidence="4">Monomer.</text>
</comment>
<dbReference type="SUPFAM" id="SSF81624">
    <property type="entry name" value="N-terminal domain of MutM-like DNA repair proteins"/>
    <property type="match status" value="1"/>
</dbReference>
<dbReference type="PROSITE" id="PS51066">
    <property type="entry name" value="ZF_FPG_2"/>
    <property type="match status" value="1"/>
</dbReference>
<dbReference type="InterPro" id="IPR012319">
    <property type="entry name" value="FPG_cat"/>
</dbReference>
<name>A0A0K1E5K6_CHOCO</name>
<sequence>MPELPEVEHAARALRTWLVGVRVTRAEASPSRVLRSMRPEAFSAALLGRRCERVERRGKTLLLGFDAGLGLLSHLGMSGRWLRRTPGEAPPRHDRARLHLEDGAALHYDDPRMFGRLLVAPAAQLAALPELTALGPDPLLDGIDPERLGAALVRTTRPVKVALMDPTLIAGVGNIQAAEALFRAGVHPAHPSNRLSRQQVEAVAAGIEASIAHTLASLSTTDDVHYLSGGRATDNPFLVYGRVGTPCPRCGAPIETRRLAGRSSAYCPRCQPAPPGG</sequence>
<feature type="domain" description="FPG-type" evidence="21">
    <location>
        <begin position="238"/>
        <end position="272"/>
    </location>
</feature>
<evidence type="ECO:0000313" key="24">
    <source>
        <dbReference type="Proteomes" id="UP000067626"/>
    </source>
</evidence>
<dbReference type="GO" id="GO:0008270">
    <property type="term" value="F:zinc ion binding"/>
    <property type="evidence" value="ECO:0007669"/>
    <property type="project" value="UniProtKB-KW"/>
</dbReference>
<dbReference type="InterPro" id="IPR015887">
    <property type="entry name" value="DNA_glyclase_Znf_dom_DNA_BS"/>
</dbReference>
<keyword evidence="15" id="KW-0456">Lyase</keyword>
<dbReference type="RefSeq" id="WP_050428689.1">
    <property type="nucleotide sequence ID" value="NZ_CP012159.1"/>
</dbReference>
<dbReference type="GO" id="GO:0034039">
    <property type="term" value="F:8-oxo-7,8-dihydroguanine DNA N-glycosylase activity"/>
    <property type="evidence" value="ECO:0007669"/>
    <property type="project" value="TreeGrafter"/>
</dbReference>
<evidence type="ECO:0000256" key="3">
    <source>
        <dbReference type="ARBA" id="ARBA00009409"/>
    </source>
</evidence>
<dbReference type="STRING" id="52.CMC5_002320"/>
<dbReference type="InterPro" id="IPR020629">
    <property type="entry name" value="FPG_Glyclase"/>
</dbReference>
<evidence type="ECO:0000256" key="18">
    <source>
        <dbReference type="ARBA" id="ARBA00030638"/>
    </source>
</evidence>
<dbReference type="InterPro" id="IPR010979">
    <property type="entry name" value="Ribosomal_uS13-like_H2TH"/>
</dbReference>
<accession>A0A0K1E5K6</accession>
<dbReference type="Proteomes" id="UP000067626">
    <property type="component" value="Chromosome"/>
</dbReference>
<keyword evidence="11" id="KW-0378">Hydrolase</keyword>
<comment type="cofactor">
    <cofactor evidence="2">
        <name>Zn(2+)</name>
        <dbReference type="ChEBI" id="CHEBI:29105"/>
    </cofactor>
</comment>
<dbReference type="PROSITE" id="PS01242">
    <property type="entry name" value="ZF_FPG_1"/>
    <property type="match status" value="1"/>
</dbReference>
<comment type="catalytic activity">
    <reaction evidence="1">
        <text>Hydrolysis of DNA containing ring-opened 7-methylguanine residues, releasing 2,6-diamino-4-hydroxy-5-(N-methyl)formamidopyrimidine.</text>
        <dbReference type="EC" id="3.2.2.23"/>
    </reaction>
</comment>
<dbReference type="PANTHER" id="PTHR22993">
    <property type="entry name" value="FORMAMIDOPYRIMIDINE-DNA GLYCOSYLASE"/>
    <property type="match status" value="1"/>
</dbReference>
<dbReference type="PANTHER" id="PTHR22993:SF9">
    <property type="entry name" value="FORMAMIDOPYRIMIDINE-DNA GLYCOSYLASE"/>
    <property type="match status" value="1"/>
</dbReference>
<feature type="domain" description="Formamidopyrimidine-DNA glycosylase catalytic" evidence="22">
    <location>
        <begin position="2"/>
        <end position="115"/>
    </location>
</feature>
<evidence type="ECO:0000256" key="17">
    <source>
        <dbReference type="ARBA" id="ARBA00023295"/>
    </source>
</evidence>
<evidence type="ECO:0000259" key="22">
    <source>
        <dbReference type="PROSITE" id="PS51068"/>
    </source>
</evidence>
<dbReference type="NCBIfam" id="TIGR00577">
    <property type="entry name" value="fpg"/>
    <property type="match status" value="1"/>
</dbReference>
<dbReference type="Pfam" id="PF06827">
    <property type="entry name" value="zf-FPG_IleRS"/>
    <property type="match status" value="1"/>
</dbReference>
<evidence type="ECO:0000256" key="6">
    <source>
        <dbReference type="ARBA" id="ARBA00012720"/>
    </source>
</evidence>
<dbReference type="SUPFAM" id="SSF57716">
    <property type="entry name" value="Glucocorticoid receptor-like (DNA-binding domain)"/>
    <property type="match status" value="1"/>
</dbReference>
<dbReference type="SMART" id="SM00898">
    <property type="entry name" value="Fapy_DNA_glyco"/>
    <property type="match status" value="1"/>
</dbReference>
<dbReference type="EC" id="4.2.99.18" evidence="6"/>
<keyword evidence="14" id="KW-0234">DNA repair</keyword>
<dbReference type="GO" id="GO:0006284">
    <property type="term" value="P:base-excision repair"/>
    <property type="evidence" value="ECO:0007669"/>
    <property type="project" value="InterPro"/>
</dbReference>
<evidence type="ECO:0000256" key="7">
    <source>
        <dbReference type="ARBA" id="ARBA00016240"/>
    </source>
</evidence>
<evidence type="ECO:0000256" key="19">
    <source>
        <dbReference type="ARBA" id="ARBA00044632"/>
    </source>
</evidence>
<dbReference type="OrthoDB" id="9800855at2"/>
<evidence type="ECO:0000256" key="1">
    <source>
        <dbReference type="ARBA" id="ARBA00001668"/>
    </source>
</evidence>
<evidence type="ECO:0000256" key="20">
    <source>
        <dbReference type="PROSITE-ProRule" id="PRU00391"/>
    </source>
</evidence>
<keyword evidence="13" id="KW-0238">DNA-binding</keyword>
<evidence type="ECO:0000256" key="16">
    <source>
        <dbReference type="ARBA" id="ARBA00023268"/>
    </source>
</evidence>
<dbReference type="InterPro" id="IPR015886">
    <property type="entry name" value="H2TH_FPG"/>
</dbReference>
<comment type="catalytic activity">
    <reaction evidence="19">
        <text>2'-deoxyribonucleotide-(2'-deoxyribose 5'-phosphate)-2'-deoxyribonucleotide-DNA = a 3'-end 2'-deoxyribonucleotide-(2,3-dehydro-2,3-deoxyribose 5'-phosphate)-DNA + a 5'-end 5'-phospho-2'-deoxyribonucleoside-DNA + H(+)</text>
        <dbReference type="Rhea" id="RHEA:66592"/>
        <dbReference type="Rhea" id="RHEA-COMP:13180"/>
        <dbReference type="Rhea" id="RHEA-COMP:16897"/>
        <dbReference type="Rhea" id="RHEA-COMP:17067"/>
        <dbReference type="ChEBI" id="CHEBI:15378"/>
        <dbReference type="ChEBI" id="CHEBI:136412"/>
        <dbReference type="ChEBI" id="CHEBI:157695"/>
        <dbReference type="ChEBI" id="CHEBI:167181"/>
        <dbReference type="EC" id="4.2.99.18"/>
    </reaction>
</comment>
<proteinExistence type="inferred from homology"/>
<evidence type="ECO:0000256" key="11">
    <source>
        <dbReference type="ARBA" id="ARBA00022801"/>
    </source>
</evidence>
<evidence type="ECO:0000256" key="15">
    <source>
        <dbReference type="ARBA" id="ARBA00023239"/>
    </source>
</evidence>
<gene>
    <name evidence="23" type="primary">mutM</name>
    <name evidence="23" type="ORF">CMC5_002320</name>
</gene>
<comment type="similarity">
    <text evidence="3">Belongs to the FPG family.</text>
</comment>
<evidence type="ECO:0000256" key="14">
    <source>
        <dbReference type="ARBA" id="ARBA00023204"/>
    </source>
</evidence>
<keyword evidence="10 20" id="KW-0863">Zinc-finger</keyword>
<evidence type="ECO:0000256" key="8">
    <source>
        <dbReference type="ARBA" id="ARBA00022723"/>
    </source>
</evidence>
<evidence type="ECO:0000313" key="23">
    <source>
        <dbReference type="EMBL" id="AKT36119.1"/>
    </source>
</evidence>
<dbReference type="KEGG" id="ccro:CMC5_002320"/>
<keyword evidence="24" id="KW-1185">Reference proteome</keyword>
<dbReference type="EC" id="3.2.2.23" evidence="5"/>
<keyword evidence="16" id="KW-0511">Multifunctional enzyme</keyword>
<dbReference type="PROSITE" id="PS51068">
    <property type="entry name" value="FPG_CAT"/>
    <property type="match status" value="1"/>
</dbReference>
<evidence type="ECO:0000256" key="13">
    <source>
        <dbReference type="ARBA" id="ARBA00023125"/>
    </source>
</evidence>
<keyword evidence="9" id="KW-0227">DNA damage</keyword>
<dbReference type="Gene3D" id="1.10.8.50">
    <property type="match status" value="1"/>
</dbReference>
<dbReference type="SUPFAM" id="SSF46946">
    <property type="entry name" value="S13-like H2TH domain"/>
    <property type="match status" value="1"/>
</dbReference>
<keyword evidence="8" id="KW-0479">Metal-binding</keyword>
<dbReference type="NCBIfam" id="NF002211">
    <property type="entry name" value="PRK01103.1"/>
    <property type="match status" value="1"/>
</dbReference>
<evidence type="ECO:0000256" key="12">
    <source>
        <dbReference type="ARBA" id="ARBA00022833"/>
    </source>
</evidence>
<evidence type="ECO:0000256" key="5">
    <source>
        <dbReference type="ARBA" id="ARBA00012024"/>
    </source>
</evidence>
<evidence type="ECO:0000256" key="9">
    <source>
        <dbReference type="ARBA" id="ARBA00022763"/>
    </source>
</evidence>
<dbReference type="FunFam" id="1.10.8.50:FF:000003">
    <property type="entry name" value="Formamidopyrimidine-DNA glycosylase"/>
    <property type="match status" value="1"/>
</dbReference>
<evidence type="ECO:0000256" key="10">
    <source>
        <dbReference type="ARBA" id="ARBA00022771"/>
    </source>
</evidence>
<dbReference type="GO" id="GO:0140078">
    <property type="term" value="F:class I DNA-(apurinic or apyrimidinic site) endonuclease activity"/>
    <property type="evidence" value="ECO:0007669"/>
    <property type="project" value="UniProtKB-EC"/>
</dbReference>